<reference evidence="1" key="1">
    <citation type="journal article" date="2014" name="Genome Biol. Evol.">
        <title>Pangenome evidence for extensive interdomain horizontal transfer affecting lineage core and shell genes in uncultured planktonic thaumarchaeota and euryarchaeota.</title>
        <authorList>
            <person name="Deschamps P."/>
            <person name="Zivanovic Y."/>
            <person name="Moreira D."/>
            <person name="Rodriguez-Valera F."/>
            <person name="Lopez-Garcia P."/>
        </authorList>
    </citation>
    <scope>NUCLEOTIDE SEQUENCE</scope>
</reference>
<dbReference type="EMBL" id="KF900891">
    <property type="protein sequence ID" value="AIF10452.1"/>
    <property type="molecule type" value="Genomic_DNA"/>
</dbReference>
<protein>
    <submittedName>
        <fullName evidence="1">Thiol-disulfide isomerase family protein</fullName>
    </submittedName>
</protein>
<dbReference type="GO" id="GO:0016853">
    <property type="term" value="F:isomerase activity"/>
    <property type="evidence" value="ECO:0007669"/>
    <property type="project" value="UniProtKB-KW"/>
</dbReference>
<evidence type="ECO:0000313" key="1">
    <source>
        <dbReference type="EMBL" id="AIF10452.1"/>
    </source>
</evidence>
<dbReference type="Gene3D" id="3.40.30.10">
    <property type="entry name" value="Glutaredoxin"/>
    <property type="match status" value="1"/>
</dbReference>
<dbReference type="AlphaFoldDB" id="A0A075H7P2"/>
<dbReference type="InterPro" id="IPR036249">
    <property type="entry name" value="Thioredoxin-like_sf"/>
</dbReference>
<sequence>MPALDRLQQNFPIDDLVVVALSIDRAGLSDIEPFWEDAKISSLKMYFDPTMSAGQILGVRGLPTTLLINKKGQELARLEGPAEWADQDAIEYFRRIVSAEQQEGS</sequence>
<keyword evidence="1" id="KW-0413">Isomerase</keyword>
<dbReference type="CDD" id="cd02966">
    <property type="entry name" value="TlpA_like_family"/>
    <property type="match status" value="1"/>
</dbReference>
<name>A0A075H7P2_9ARCH</name>
<organism evidence="1">
    <name type="scientific">uncultured marine thaumarchaeote KM3_45_G08</name>
    <dbReference type="NCBI Taxonomy" id="1456157"/>
    <lineage>
        <taxon>Archaea</taxon>
        <taxon>Nitrososphaerota</taxon>
        <taxon>environmental samples</taxon>
    </lineage>
</organism>
<proteinExistence type="predicted"/>
<accession>A0A075H7P2</accession>
<dbReference type="SUPFAM" id="SSF52833">
    <property type="entry name" value="Thioredoxin-like"/>
    <property type="match status" value="1"/>
</dbReference>